<evidence type="ECO:0000313" key="7">
    <source>
        <dbReference type="RefSeq" id="XP_031573798.1"/>
    </source>
</evidence>
<dbReference type="RefSeq" id="XP_031573798.1">
    <property type="nucleotide sequence ID" value="XM_031717938.1"/>
</dbReference>
<dbReference type="InterPro" id="IPR012341">
    <property type="entry name" value="6hp_glycosidase-like_sf"/>
</dbReference>
<feature type="region of interest" description="Disordered" evidence="1">
    <location>
        <begin position="418"/>
        <end position="438"/>
    </location>
</feature>
<feature type="compositionally biased region" description="Low complexity" evidence="1">
    <location>
        <begin position="74"/>
        <end position="90"/>
    </location>
</feature>
<dbReference type="Pfam" id="PF14295">
    <property type="entry name" value="PAN_4"/>
    <property type="match status" value="1"/>
</dbReference>
<keyword evidence="2" id="KW-0812">Transmembrane</keyword>
<accession>A0A6P8J7K1</accession>
<dbReference type="InterPro" id="IPR024462">
    <property type="entry name" value="GH116_N"/>
</dbReference>
<feature type="compositionally biased region" description="Polar residues" evidence="1">
    <location>
        <begin position="222"/>
        <end position="231"/>
    </location>
</feature>
<sequence length="1543" mass="173029">MVSIQVFYIFSVMVIILLLCSTDLTSQTRVRRSLDDLEDGIENVIIGDVTQPNTFDEEMGNFEGESGQAEQTGDDIGLSLEGSSGSAEDSGFSASSTLVFVKPHTVEKRKNINIRGNDYSITSGDEEVVKESSTPVASSGFLQEKIQTRLKLKLKSDRNIVGSGYQESNRPNNEINGSGVQDMQLVSKNAEKKAPAINEGENIGFSGVINDNFSSGDLGDNINKNSNQMKPTKQDVNKSLKNATNSSRSYEEPKILSREEFIKYLTAKIIAIRNESLRIKQGSEAKEMKGGPSFVVNEGHSKGAKSSLKSGGKFIMINSNGILENANMENKVENMKSQGGVAEKESTQKNSIKILNVHQGNRSYSSMSPIYHSVSNSHFELEKISQTQHQNYVKPKEVDLNKKAKAKEEAKLMIERTKKISSSSPIHHHDNDEHNNKHIPSQAEAVKQLKDVKQEEDLRKEKEKKLIEESVHQSINSFQKTNSNQLELNHDQGAGLKHTKDVKQKVGLQIEKEKKLIEESIFKTTQNHQKTNNSQHDDLKPKEATFRTRYFGKKIEKVKTKYKEDKLLKKLDALKFGSKPSTVKKTMTFKNLKQCGLFVEEYNVSRTSASWNTRLFSQYSYLYEIPEHFSECSTVGWFNNTDMRGSVFISFQVKSILGNTMMNNARVCANYCCREPRCKAWTVRIQEGETRNCDKGSYCCWLKSAVPDIRSGVDNCTSGIIRRVSTKDPPIGMRSAVPLGGLSTGSFELRADGTFHEWTIENQSPGGSAKLNKGSLDMAVLGVRVAKGNKSEAALLRTHPPHGFPGVEELSYSGAYPVSKLSTGGNVLAKMVEMDIYAYPVFHLRNPYSSAIPAVAFTIGLKNKEKRDPVTASFLLNLPLGYQDDTIRMGDNYGEVVFTRNVLPADCARACAKMPKCIAWTTNGPNACLLKDKMPNHAWTAGIISGVKGQWNTNNSMLTLERPGFFPQSGSTTLHAVEGDDKEISFGVADDFMDIWKKFNETGLAGNTTIVPVVGLHGSASVRTTLKPGQTKSLTIIMSWYYPHRDMAKVHIGNFYTNMFQSSQEVAAYMRKNLLKSVSSIATWQEPFLLSTGPSMQPSSTVYRLPTWLNDLLMNSVSFWRSAFWTKDGRWRQWEAYDCNDIDTIHNDMQRILPYMLFYPEIVRHLLLSWAGHQYSNGMMQEALTQGCLGKTGKLGTGLPFRKATFYDLAGIDKYDHHIYDSVIYVLALKASLALATIMKDDTFEQTTNAAISRAKSLIEKEFWVEHSEHYRAWWDMEYGASDWIMSDSFYGQVWANTLGLGDLVPRKKLKRHLEAETIISNTPWGLRVISTDRSAVNDEDTSLILSHRLPGCKSLENITKHDSVWMGADADWASLMINLETHPQWALLQAKKSLDHWRSTLNDQWNIHGLMSSGGYGQDGLPWASSHHNSHLVIWHIPLAISGQQYSAPDRTLTFWPKVEIPFELPFFVPTASGLIEGRLSEDTEEEEEMFTFKVTSGEIILKHLTILGTAYGNGEVYLKKGSTITWSRPRQNVRNILNELK</sequence>
<dbReference type="GeneID" id="116307659"/>
<evidence type="ECO:0000259" key="3">
    <source>
        <dbReference type="Pfam" id="PF04685"/>
    </source>
</evidence>
<organism evidence="6 7">
    <name type="scientific">Actinia tenebrosa</name>
    <name type="common">Australian red waratah sea anemone</name>
    <dbReference type="NCBI Taxonomy" id="6105"/>
    <lineage>
        <taxon>Eukaryota</taxon>
        <taxon>Metazoa</taxon>
        <taxon>Cnidaria</taxon>
        <taxon>Anthozoa</taxon>
        <taxon>Hexacorallia</taxon>
        <taxon>Actiniaria</taxon>
        <taxon>Actiniidae</taxon>
        <taxon>Actinia</taxon>
    </lineage>
</organism>
<evidence type="ECO:0000259" key="4">
    <source>
        <dbReference type="Pfam" id="PF12215"/>
    </source>
</evidence>
<dbReference type="GO" id="GO:0005975">
    <property type="term" value="P:carbohydrate metabolic process"/>
    <property type="evidence" value="ECO:0007669"/>
    <property type="project" value="InterPro"/>
</dbReference>
<dbReference type="OrthoDB" id="6019299at2759"/>
<feature type="region of interest" description="Disordered" evidence="1">
    <location>
        <begin position="54"/>
        <end position="90"/>
    </location>
</feature>
<dbReference type="Gene3D" id="3.50.4.10">
    <property type="entry name" value="Hepatocyte Growth Factor"/>
    <property type="match status" value="1"/>
</dbReference>
<dbReference type="Gene3D" id="1.50.10.10">
    <property type="match status" value="1"/>
</dbReference>
<dbReference type="InterPro" id="IPR052566">
    <property type="entry name" value="Non-lysos_glucosylceramidase"/>
</dbReference>
<dbReference type="PANTHER" id="PTHR12654:SF0">
    <property type="entry name" value="NON-LYSOSOMAL GLUCOSYLCERAMIDASE"/>
    <property type="match status" value="1"/>
</dbReference>
<dbReference type="InterPro" id="IPR003609">
    <property type="entry name" value="Pan_app"/>
</dbReference>
<keyword evidence="2" id="KW-0472">Membrane</keyword>
<reference evidence="7" key="1">
    <citation type="submission" date="2025-08" db="UniProtKB">
        <authorList>
            <consortium name="RefSeq"/>
        </authorList>
    </citation>
    <scope>IDENTIFICATION</scope>
    <source>
        <tissue evidence="7">Tentacle</tissue>
    </source>
</reference>
<dbReference type="InterPro" id="IPR008928">
    <property type="entry name" value="6-hairpin_glycosidase_sf"/>
</dbReference>
<evidence type="ECO:0000256" key="1">
    <source>
        <dbReference type="SAM" id="MobiDB-lite"/>
    </source>
</evidence>
<dbReference type="SUPFAM" id="SSF48208">
    <property type="entry name" value="Six-hairpin glycosidases"/>
    <property type="match status" value="1"/>
</dbReference>
<dbReference type="InParanoid" id="A0A6P8J7K1"/>
<dbReference type="GO" id="GO:0008422">
    <property type="term" value="F:beta-glucosidase activity"/>
    <property type="evidence" value="ECO:0007669"/>
    <property type="project" value="TreeGrafter"/>
</dbReference>
<dbReference type="Pfam" id="PF12215">
    <property type="entry name" value="Glyco_hydr_116N"/>
    <property type="match status" value="1"/>
</dbReference>
<feature type="region of interest" description="Disordered" evidence="1">
    <location>
        <begin position="220"/>
        <end position="245"/>
    </location>
</feature>
<protein>
    <submittedName>
        <fullName evidence="7">Uncharacterized protein LOC116307659</fullName>
    </submittedName>
</protein>
<dbReference type="PANTHER" id="PTHR12654">
    <property type="entry name" value="BILE ACID BETA-GLUCOSIDASE-RELATED"/>
    <property type="match status" value="1"/>
</dbReference>
<dbReference type="InterPro" id="IPR006775">
    <property type="entry name" value="GH116_catalytic"/>
</dbReference>
<keyword evidence="6" id="KW-1185">Reference proteome</keyword>
<feature type="domain" description="Apple" evidence="5">
    <location>
        <begin position="642"/>
        <end position="703"/>
    </location>
</feature>
<evidence type="ECO:0000313" key="6">
    <source>
        <dbReference type="Proteomes" id="UP000515163"/>
    </source>
</evidence>
<keyword evidence="2" id="KW-1133">Transmembrane helix</keyword>
<feature type="compositionally biased region" description="Basic and acidic residues" evidence="1">
    <location>
        <begin position="427"/>
        <end position="436"/>
    </location>
</feature>
<gene>
    <name evidence="7" type="primary">LOC116307659</name>
</gene>
<dbReference type="Pfam" id="PF04685">
    <property type="entry name" value="DUF608"/>
    <property type="match status" value="1"/>
</dbReference>
<evidence type="ECO:0000256" key="2">
    <source>
        <dbReference type="SAM" id="Phobius"/>
    </source>
</evidence>
<evidence type="ECO:0000259" key="5">
    <source>
        <dbReference type="Pfam" id="PF14295"/>
    </source>
</evidence>
<name>A0A6P8J7K1_ACTTE</name>
<feature type="transmembrane region" description="Helical" evidence="2">
    <location>
        <begin position="6"/>
        <end position="24"/>
    </location>
</feature>
<feature type="domain" description="Glycosyl-hydrolase family 116 N-terminal" evidence="4">
    <location>
        <begin position="736"/>
        <end position="1073"/>
    </location>
</feature>
<dbReference type="Proteomes" id="UP000515163">
    <property type="component" value="Unplaced"/>
</dbReference>
<proteinExistence type="predicted"/>
<dbReference type="KEGG" id="aten:116307659"/>
<feature type="domain" description="Glycosyl-hydrolase family 116 catalytic region" evidence="3">
    <location>
        <begin position="1218"/>
        <end position="1379"/>
    </location>
</feature>